<evidence type="ECO:0000256" key="5">
    <source>
        <dbReference type="RuleBase" id="RU361157"/>
    </source>
</evidence>
<feature type="transmembrane region" description="Helical" evidence="5">
    <location>
        <begin position="272"/>
        <end position="294"/>
    </location>
</feature>
<gene>
    <name evidence="7" type="ORF">KTA_13370</name>
</gene>
<feature type="domain" description="ABC transmembrane type-2" evidence="6">
    <location>
        <begin position="63"/>
        <end position="296"/>
    </location>
</feature>
<evidence type="ECO:0000256" key="3">
    <source>
        <dbReference type="ARBA" id="ARBA00022989"/>
    </source>
</evidence>
<proteinExistence type="inferred from homology"/>
<name>A0A455SZX6_9CHLR</name>
<keyword evidence="4 5" id="KW-0472">Membrane</keyword>
<keyword evidence="2 5" id="KW-0812">Transmembrane</keyword>
<dbReference type="InterPro" id="IPR013525">
    <property type="entry name" value="ABC2_TM"/>
</dbReference>
<sequence>MATLSHQSTPTPSAATATEASRRDELLRHILEPKPAQRPLNHTWNAIVTIAARDIMRYLRDRTFLLFSIIMPILLILGLEGPLQSNFGQAAGYSLMSFAVTGMLAMTLYQYTLQSILSLLEDRESDFTQELLIAPVSRYALIFGKILGASAVALLQGLLVLLLGIFFFGFPVSFWSLLLLIPVALLICFSGGALGVLLLSLFNSQRSANQAIPLLLFPQFFLSGIFIPMRDLPWYLDLLSKIIPMRYAVDLLRNVVYSGQPEYGKVVLEGPAINLVVVCALTLLCLVVGTILFVRSERER</sequence>
<feature type="transmembrane region" description="Helical" evidence="5">
    <location>
        <begin position="146"/>
        <end position="168"/>
    </location>
</feature>
<comment type="similarity">
    <text evidence="5">Belongs to the ABC-2 integral membrane protein family.</text>
</comment>
<evidence type="ECO:0000256" key="1">
    <source>
        <dbReference type="ARBA" id="ARBA00004141"/>
    </source>
</evidence>
<dbReference type="PROSITE" id="PS51012">
    <property type="entry name" value="ABC_TM2"/>
    <property type="match status" value="1"/>
</dbReference>
<feature type="transmembrane region" description="Helical" evidence="5">
    <location>
        <begin position="63"/>
        <end position="79"/>
    </location>
</feature>
<keyword evidence="5" id="KW-1003">Cell membrane</keyword>
<accession>A0A455SZX6</accession>
<dbReference type="InterPro" id="IPR051784">
    <property type="entry name" value="Nod_factor_ABC_transporter"/>
</dbReference>
<dbReference type="InterPro" id="IPR047817">
    <property type="entry name" value="ABC2_TM_bact-type"/>
</dbReference>
<dbReference type="PANTHER" id="PTHR43229">
    <property type="entry name" value="NODULATION PROTEIN J"/>
    <property type="match status" value="1"/>
</dbReference>
<evidence type="ECO:0000256" key="4">
    <source>
        <dbReference type="ARBA" id="ARBA00023136"/>
    </source>
</evidence>
<keyword evidence="5" id="KW-0813">Transport</keyword>
<evidence type="ECO:0000313" key="7">
    <source>
        <dbReference type="EMBL" id="BBH93138.1"/>
    </source>
</evidence>
<evidence type="ECO:0000256" key="2">
    <source>
        <dbReference type="ARBA" id="ARBA00022692"/>
    </source>
</evidence>
<dbReference type="PANTHER" id="PTHR43229:SF2">
    <property type="entry name" value="NODULATION PROTEIN J"/>
    <property type="match status" value="1"/>
</dbReference>
<dbReference type="EMBL" id="AP019377">
    <property type="protein sequence ID" value="BBH93138.1"/>
    <property type="molecule type" value="Genomic_DNA"/>
</dbReference>
<evidence type="ECO:0000259" key="6">
    <source>
        <dbReference type="PROSITE" id="PS51012"/>
    </source>
</evidence>
<keyword evidence="3 5" id="KW-1133">Transmembrane helix</keyword>
<dbReference type="GO" id="GO:0140359">
    <property type="term" value="F:ABC-type transporter activity"/>
    <property type="evidence" value="ECO:0007669"/>
    <property type="project" value="InterPro"/>
</dbReference>
<dbReference type="PIRSF" id="PIRSF006648">
    <property type="entry name" value="DrrB"/>
    <property type="match status" value="1"/>
</dbReference>
<dbReference type="AlphaFoldDB" id="A0A455SZX6"/>
<feature type="transmembrane region" description="Helical" evidence="5">
    <location>
        <begin position="211"/>
        <end position="229"/>
    </location>
</feature>
<feature type="transmembrane region" description="Helical" evidence="5">
    <location>
        <begin position="174"/>
        <end position="199"/>
    </location>
</feature>
<organism evidence="7">
    <name type="scientific">Thermogemmatispora argillosa</name>
    <dbReference type="NCBI Taxonomy" id="2045280"/>
    <lineage>
        <taxon>Bacteria</taxon>
        <taxon>Bacillati</taxon>
        <taxon>Chloroflexota</taxon>
        <taxon>Ktedonobacteria</taxon>
        <taxon>Thermogemmatisporales</taxon>
        <taxon>Thermogemmatisporaceae</taxon>
        <taxon>Thermogemmatispora</taxon>
    </lineage>
</organism>
<dbReference type="PRINTS" id="PR00164">
    <property type="entry name" value="ABC2TRNSPORT"/>
</dbReference>
<reference evidence="7" key="1">
    <citation type="submission" date="2018-12" db="EMBL/GenBank/DDBJ databases">
        <title>Novel natural products biosynthetic potential of the class Ktedonobacteria.</title>
        <authorList>
            <person name="Zheng Y."/>
            <person name="Saitou A."/>
            <person name="Wang C.M."/>
            <person name="Toyoda A."/>
            <person name="Minakuchi Y."/>
            <person name="Sekiguchi Y."/>
            <person name="Ueda K."/>
            <person name="Takano H."/>
            <person name="Sakai Y."/>
            <person name="Yokota A."/>
            <person name="Yabe S."/>
        </authorList>
    </citation>
    <scope>NUCLEOTIDE SEQUENCE</scope>
    <source>
        <strain evidence="7">A3-2</strain>
    </source>
</reference>
<dbReference type="Pfam" id="PF01061">
    <property type="entry name" value="ABC2_membrane"/>
    <property type="match status" value="1"/>
</dbReference>
<comment type="subcellular location">
    <subcellularLocation>
        <location evidence="5">Cell membrane</location>
        <topology evidence="5">Multi-pass membrane protein</topology>
    </subcellularLocation>
    <subcellularLocation>
        <location evidence="1">Membrane</location>
        <topology evidence="1">Multi-pass membrane protein</topology>
    </subcellularLocation>
</comment>
<feature type="transmembrane region" description="Helical" evidence="5">
    <location>
        <begin position="91"/>
        <end position="109"/>
    </location>
</feature>
<dbReference type="InterPro" id="IPR000412">
    <property type="entry name" value="ABC_2_transport"/>
</dbReference>
<dbReference type="GO" id="GO:0043190">
    <property type="term" value="C:ATP-binding cassette (ABC) transporter complex"/>
    <property type="evidence" value="ECO:0007669"/>
    <property type="project" value="InterPro"/>
</dbReference>
<protein>
    <recommendedName>
        <fullName evidence="5">Transport permease protein</fullName>
    </recommendedName>
</protein>